<dbReference type="CDD" id="cd00298">
    <property type="entry name" value="ACD_sHsps_p23-like"/>
    <property type="match status" value="1"/>
</dbReference>
<keyword evidence="5" id="KW-1185">Reference proteome</keyword>
<dbReference type="EMBL" id="JALLPJ020000389">
    <property type="protein sequence ID" value="KAL3793493.1"/>
    <property type="molecule type" value="Genomic_DNA"/>
</dbReference>
<proteinExistence type="inferred from homology"/>
<dbReference type="PROSITE" id="PS01031">
    <property type="entry name" value="SHSP"/>
    <property type="match status" value="1"/>
</dbReference>
<protein>
    <recommendedName>
        <fullName evidence="3">SHSP domain-containing protein</fullName>
    </recommendedName>
</protein>
<feature type="domain" description="SHSP" evidence="3">
    <location>
        <begin position="523"/>
        <end position="628"/>
    </location>
</feature>
<dbReference type="Pfam" id="PF00011">
    <property type="entry name" value="HSP20"/>
    <property type="match status" value="1"/>
</dbReference>
<dbReference type="AlphaFoldDB" id="A0ABD3PZA3"/>
<evidence type="ECO:0000256" key="1">
    <source>
        <dbReference type="PROSITE-ProRule" id="PRU00285"/>
    </source>
</evidence>
<dbReference type="SUPFAM" id="SSF49764">
    <property type="entry name" value="HSP20-like chaperones"/>
    <property type="match status" value="1"/>
</dbReference>
<evidence type="ECO:0000256" key="2">
    <source>
        <dbReference type="RuleBase" id="RU003616"/>
    </source>
</evidence>
<name>A0ABD3PZA3_9STRA</name>
<dbReference type="InterPro" id="IPR002068">
    <property type="entry name" value="A-crystallin/Hsp20_dom"/>
</dbReference>
<evidence type="ECO:0000259" key="3">
    <source>
        <dbReference type="PROSITE" id="PS01031"/>
    </source>
</evidence>
<evidence type="ECO:0000313" key="4">
    <source>
        <dbReference type="EMBL" id="KAL3793493.1"/>
    </source>
</evidence>
<dbReference type="Proteomes" id="UP001530400">
    <property type="component" value="Unassembled WGS sequence"/>
</dbReference>
<reference evidence="4 5" key="1">
    <citation type="submission" date="2024-10" db="EMBL/GenBank/DDBJ databases">
        <title>Updated reference genomes for cyclostephanoid diatoms.</title>
        <authorList>
            <person name="Roberts W.R."/>
            <person name="Alverson A.J."/>
        </authorList>
    </citation>
    <scope>NUCLEOTIDE SEQUENCE [LARGE SCALE GENOMIC DNA]</scope>
    <source>
        <strain evidence="4 5">AJA010-31</strain>
    </source>
</reference>
<accession>A0ABD3PZA3</accession>
<gene>
    <name evidence="4" type="ORF">ACHAWO_002104</name>
</gene>
<sequence>MLMSKSQYSLLAVALAFLSAIFSIKQMHSVRFHQDIDIKANYLSAAVNNQLDTIDSRSGNINAAIAPLPYPTEEQRRRCQIIYILGVEGTMHHGVEPIIETLARHQADGSGQPYNVISSSDDLRYGLFGYPAGHFGFLGAPPITDTALINKVISSICPKDNNDDDDNQHYITIESTSFPSGGKHHSTSRIRRQSSWHQMTPSSIANSHSALNHPTNLYEFYNAYSLYADVKFVALHRGFLDVIASHKNFDDGPLPHANVIHGYLILLSRFLREHPSSWTLLDMDSMLQKYNADDNALESVRREMIHNLANFLGWQHGECSDCFDAWVDSTTDAVALLGNPTVKKLMKQMVELEALPFSWDRPFDNILGRQYREIINLSLDSFEFGKWPAEFALLQYPEDLTNRLTVSLNPASESQTTIIIMTDTLHTSKSHHPQRWGPFTLAVLAFASYLMIAAIRTYRGMDLLDKEDKHHHLRSLPDFFDQPQNSDKYVALRSIDPMDPVIWDERLFSPLIQSFFPELQDVDRKMWMEPAFKISEDGGFVKLTTSIPDIPLEDINIEVVGDRIIHIKGTKTTDSSRVSFDKRFSIGQKVDESKLEAKLTKEGVLEVSAPEVSVDEKKTVRKIPVTLAEEL</sequence>
<dbReference type="Gene3D" id="2.60.40.790">
    <property type="match status" value="1"/>
</dbReference>
<comment type="similarity">
    <text evidence="1 2">Belongs to the small heat shock protein (HSP20) family.</text>
</comment>
<dbReference type="InterPro" id="IPR008978">
    <property type="entry name" value="HSP20-like_chaperone"/>
</dbReference>
<comment type="caution">
    <text evidence="4">The sequence shown here is derived from an EMBL/GenBank/DDBJ whole genome shotgun (WGS) entry which is preliminary data.</text>
</comment>
<organism evidence="4 5">
    <name type="scientific">Cyclotella atomus</name>
    <dbReference type="NCBI Taxonomy" id="382360"/>
    <lineage>
        <taxon>Eukaryota</taxon>
        <taxon>Sar</taxon>
        <taxon>Stramenopiles</taxon>
        <taxon>Ochrophyta</taxon>
        <taxon>Bacillariophyta</taxon>
        <taxon>Coscinodiscophyceae</taxon>
        <taxon>Thalassiosirophycidae</taxon>
        <taxon>Stephanodiscales</taxon>
        <taxon>Stephanodiscaceae</taxon>
        <taxon>Cyclotella</taxon>
    </lineage>
</organism>
<evidence type="ECO:0000313" key="5">
    <source>
        <dbReference type="Proteomes" id="UP001530400"/>
    </source>
</evidence>